<reference evidence="1" key="1">
    <citation type="submission" date="2022-11" db="EMBL/GenBank/DDBJ databases">
        <title>Genome Sequence of Boeremia exigua.</title>
        <authorList>
            <person name="Buettner E."/>
        </authorList>
    </citation>
    <scope>NUCLEOTIDE SEQUENCE</scope>
    <source>
        <strain evidence="1">CU02</strain>
    </source>
</reference>
<dbReference type="Proteomes" id="UP001153331">
    <property type="component" value="Unassembled WGS sequence"/>
</dbReference>
<keyword evidence="2" id="KW-1185">Reference proteome</keyword>
<accession>A0ACC2I733</accession>
<dbReference type="EMBL" id="JAPHNI010000457">
    <property type="protein sequence ID" value="KAJ8110872.1"/>
    <property type="molecule type" value="Genomic_DNA"/>
</dbReference>
<organism evidence="1 2">
    <name type="scientific">Boeremia exigua</name>
    <dbReference type="NCBI Taxonomy" id="749465"/>
    <lineage>
        <taxon>Eukaryota</taxon>
        <taxon>Fungi</taxon>
        <taxon>Dikarya</taxon>
        <taxon>Ascomycota</taxon>
        <taxon>Pezizomycotina</taxon>
        <taxon>Dothideomycetes</taxon>
        <taxon>Pleosporomycetidae</taxon>
        <taxon>Pleosporales</taxon>
        <taxon>Pleosporineae</taxon>
        <taxon>Didymellaceae</taxon>
        <taxon>Boeremia</taxon>
    </lineage>
</organism>
<name>A0ACC2I733_9PLEO</name>
<sequence>MGRPKRTSKAGTPSRNSRAHKSAGSASSEGSECPPNCVVNLPEEHQHWEFLPTEMEDFPQSSSDPTALLPFSMDKFSQFETDDYCITVDDNMNVASATSQIGASNRNTPQTGAELLNTALSMDFEHVNNHEHQDNSHSQPSHSPSSQQDFGFGSMGIHTTPSSLVSPVDTTDAFAVDYFKGSDESQVSSIRGRAPSYRDGKPCHCNCSQAALVCLDKISTVPSKARYIQHLETIQSAFLTAEKLVLCTHCTPNMIIARCFIVMGKVHELTIDLSSQLDETMDNMVDTRHVKEDIKRVKRRASMLFGGLRMLQDQESGDWNIQSGFLLELARSWSSIAES</sequence>
<comment type="caution">
    <text evidence="1">The sequence shown here is derived from an EMBL/GenBank/DDBJ whole genome shotgun (WGS) entry which is preliminary data.</text>
</comment>
<proteinExistence type="predicted"/>
<gene>
    <name evidence="1" type="ORF">OPT61_g6390</name>
</gene>
<protein>
    <submittedName>
        <fullName evidence="1">Uncharacterized protein</fullName>
    </submittedName>
</protein>
<evidence type="ECO:0000313" key="2">
    <source>
        <dbReference type="Proteomes" id="UP001153331"/>
    </source>
</evidence>
<evidence type="ECO:0000313" key="1">
    <source>
        <dbReference type="EMBL" id="KAJ8110872.1"/>
    </source>
</evidence>